<feature type="compositionally biased region" description="Polar residues" evidence="1">
    <location>
        <begin position="150"/>
        <end position="165"/>
    </location>
</feature>
<dbReference type="EMBL" id="HBHR01021559">
    <property type="protein sequence ID" value="CAD9872933.1"/>
    <property type="molecule type" value="Transcribed_RNA"/>
</dbReference>
<proteinExistence type="predicted"/>
<reference evidence="2" key="1">
    <citation type="submission" date="2021-01" db="EMBL/GenBank/DDBJ databases">
        <authorList>
            <person name="Corre E."/>
            <person name="Pelletier E."/>
            <person name="Niang G."/>
            <person name="Scheremetjew M."/>
            <person name="Finn R."/>
            <person name="Kale V."/>
            <person name="Holt S."/>
            <person name="Cochrane G."/>
            <person name="Meng A."/>
            <person name="Brown T."/>
            <person name="Cohen L."/>
        </authorList>
    </citation>
    <scope>NUCLEOTIDE SEQUENCE</scope>
    <source>
        <strain evidence="2">CCMP1661</strain>
    </source>
</reference>
<evidence type="ECO:0000313" key="2">
    <source>
        <dbReference type="EMBL" id="CAD9872933.1"/>
    </source>
</evidence>
<gene>
    <name evidence="2" type="ORF">FJAP1339_LOCUS10964</name>
</gene>
<evidence type="ECO:0000256" key="1">
    <source>
        <dbReference type="SAM" id="MobiDB-lite"/>
    </source>
</evidence>
<organism evidence="2">
    <name type="scientific">Fibrocapsa japonica</name>
    <dbReference type="NCBI Taxonomy" id="94617"/>
    <lineage>
        <taxon>Eukaryota</taxon>
        <taxon>Sar</taxon>
        <taxon>Stramenopiles</taxon>
        <taxon>Ochrophyta</taxon>
        <taxon>Raphidophyceae</taxon>
        <taxon>Chattonellales</taxon>
        <taxon>Chattonellaceae</taxon>
        <taxon>Fibrocapsa</taxon>
    </lineage>
</organism>
<accession>A0A7S2V5E6</accession>
<sequence>MRVISVVQAIAVCVAALSLTVSGFQSIFSGNHLVRQQSTHLDNGFRSCVEYQRPTCRNDRLMPLMAKTKKTKSAQDRQKKRNARAKAKKEELAASAASTKSSDEMVNSTDATAEEPDENAVKSDWRKSLQPKKGPLQQGQQYPRGGSQGRMAQQFNRMSTRSGSR</sequence>
<feature type="region of interest" description="Disordered" evidence="1">
    <location>
        <begin position="64"/>
        <end position="165"/>
    </location>
</feature>
<name>A0A7S2V5E6_9STRA</name>
<protein>
    <submittedName>
        <fullName evidence="2">Uncharacterized protein</fullName>
    </submittedName>
</protein>
<dbReference type="AlphaFoldDB" id="A0A7S2V5E6"/>
<feature type="compositionally biased region" description="Basic residues" evidence="1">
    <location>
        <begin position="67"/>
        <end position="87"/>
    </location>
</feature>
<feature type="compositionally biased region" description="Low complexity" evidence="1">
    <location>
        <begin position="131"/>
        <end position="141"/>
    </location>
</feature>